<dbReference type="EMBL" id="JAWZYT010001762">
    <property type="protein sequence ID" value="KAK4309352.1"/>
    <property type="molecule type" value="Genomic_DNA"/>
</dbReference>
<comment type="subcellular location">
    <subcellularLocation>
        <location evidence="1">Endomembrane system</location>
        <topology evidence="1">Multi-pass membrane protein</topology>
    </subcellularLocation>
</comment>
<evidence type="ECO:0000313" key="8">
    <source>
        <dbReference type="Proteomes" id="UP001292094"/>
    </source>
</evidence>
<dbReference type="Proteomes" id="UP001292094">
    <property type="component" value="Unassembled WGS sequence"/>
</dbReference>
<feature type="transmembrane region" description="Helical" evidence="6">
    <location>
        <begin position="285"/>
        <end position="304"/>
    </location>
</feature>
<dbReference type="PANTHER" id="PTHR43826:SF3">
    <property type="entry name" value="GLUCOSE-6-PHOSPHATE EXCHANGER SLC37A4"/>
    <property type="match status" value="1"/>
</dbReference>
<feature type="transmembrane region" description="Helical" evidence="6">
    <location>
        <begin position="316"/>
        <end position="339"/>
    </location>
</feature>
<feature type="compositionally biased region" description="Low complexity" evidence="5">
    <location>
        <begin position="175"/>
        <end position="184"/>
    </location>
</feature>
<evidence type="ECO:0000256" key="5">
    <source>
        <dbReference type="SAM" id="MobiDB-lite"/>
    </source>
</evidence>
<dbReference type="Gene3D" id="1.20.1250.20">
    <property type="entry name" value="MFS general substrate transporter like domains"/>
    <property type="match status" value="2"/>
</dbReference>
<keyword evidence="3 6" id="KW-1133">Transmembrane helix</keyword>
<dbReference type="InterPro" id="IPR036259">
    <property type="entry name" value="MFS_trans_sf"/>
</dbReference>
<keyword evidence="4 6" id="KW-0472">Membrane</keyword>
<evidence type="ECO:0000256" key="1">
    <source>
        <dbReference type="ARBA" id="ARBA00004127"/>
    </source>
</evidence>
<feature type="compositionally biased region" description="Basic and acidic residues" evidence="5">
    <location>
        <begin position="185"/>
        <end position="194"/>
    </location>
</feature>
<gene>
    <name evidence="7" type="ORF">Pmani_019013</name>
</gene>
<evidence type="ECO:0000256" key="3">
    <source>
        <dbReference type="ARBA" id="ARBA00022989"/>
    </source>
</evidence>
<keyword evidence="8" id="KW-1185">Reference proteome</keyword>
<evidence type="ECO:0000256" key="4">
    <source>
        <dbReference type="ARBA" id="ARBA00023136"/>
    </source>
</evidence>
<protein>
    <submittedName>
        <fullName evidence="7">Uncharacterized protein</fullName>
    </submittedName>
</protein>
<sequence>MRDQTALLIPGVSLDFHWKGLEHASMGGLVLMVKIVKKYVVVHLEKNKAFNDGQHGFRTGRSCLSQLLEHYQTLLEYRKKDIIAHVIYTHFAKAFDKTDYNKWFNPANFGTWWSVLTASSNVSGTLSPFIAAYIIINHGWSASLVLAGLVSLLMAGVTLITLVDDPTRVNLPDPTLSTQTSTSTPKEKKAESKDQNTTTSNNNMTVKELVTSPFLWVVSGCYLAVFCTKTALADWAQIYLMEELGRTQLQASSFTSAMETGGFFGGILAGILTDRLASKIRVRGNIRLMVASGFMLVCAVAVHVLRSFLTIHTSQIVVSGVGMVLGASMFGPISIYGIVASESFPAHLSGTAHAIVALAANGT</sequence>
<reference evidence="7" key="1">
    <citation type="submission" date="2023-11" db="EMBL/GenBank/DDBJ databases">
        <title>Genome assemblies of two species of porcelain crab, Petrolisthes cinctipes and Petrolisthes manimaculis (Anomura: Porcellanidae).</title>
        <authorList>
            <person name="Angst P."/>
        </authorList>
    </citation>
    <scope>NUCLEOTIDE SEQUENCE</scope>
    <source>
        <strain evidence="7">PB745_02</strain>
        <tissue evidence="7">Gill</tissue>
    </source>
</reference>
<dbReference type="AlphaFoldDB" id="A0AAE1PLP4"/>
<feature type="transmembrane region" description="Helical" evidence="6">
    <location>
        <begin position="253"/>
        <end position="273"/>
    </location>
</feature>
<keyword evidence="2 6" id="KW-0812">Transmembrane</keyword>
<dbReference type="InterPro" id="IPR051337">
    <property type="entry name" value="OPA_Antiporter"/>
</dbReference>
<feature type="transmembrane region" description="Helical" evidence="6">
    <location>
        <begin position="214"/>
        <end position="233"/>
    </location>
</feature>
<name>A0AAE1PLP4_9EUCA</name>
<dbReference type="Pfam" id="PF07690">
    <property type="entry name" value="MFS_1"/>
    <property type="match status" value="1"/>
</dbReference>
<dbReference type="GO" id="GO:0005789">
    <property type="term" value="C:endoplasmic reticulum membrane"/>
    <property type="evidence" value="ECO:0007669"/>
    <property type="project" value="TreeGrafter"/>
</dbReference>
<feature type="transmembrane region" description="Helical" evidence="6">
    <location>
        <begin position="112"/>
        <end position="136"/>
    </location>
</feature>
<accession>A0AAE1PLP4</accession>
<comment type="caution">
    <text evidence="7">The sequence shown here is derived from an EMBL/GenBank/DDBJ whole genome shotgun (WGS) entry which is preliminary data.</text>
</comment>
<evidence type="ECO:0000256" key="6">
    <source>
        <dbReference type="SAM" id="Phobius"/>
    </source>
</evidence>
<feature type="transmembrane region" description="Helical" evidence="6">
    <location>
        <begin position="142"/>
        <end position="163"/>
    </location>
</feature>
<evidence type="ECO:0000256" key="2">
    <source>
        <dbReference type="ARBA" id="ARBA00022692"/>
    </source>
</evidence>
<proteinExistence type="predicted"/>
<dbReference type="PANTHER" id="PTHR43826">
    <property type="entry name" value="GLUCOSE-6-PHOSPHATE EXCHANGER SLC37A4"/>
    <property type="match status" value="1"/>
</dbReference>
<dbReference type="SUPFAM" id="SSF103473">
    <property type="entry name" value="MFS general substrate transporter"/>
    <property type="match status" value="1"/>
</dbReference>
<evidence type="ECO:0000313" key="7">
    <source>
        <dbReference type="EMBL" id="KAK4309352.1"/>
    </source>
</evidence>
<dbReference type="GO" id="GO:0061513">
    <property type="term" value="F:glucose 6-phosphate:phosphate antiporter activity"/>
    <property type="evidence" value="ECO:0007669"/>
    <property type="project" value="TreeGrafter"/>
</dbReference>
<organism evidence="7 8">
    <name type="scientific">Petrolisthes manimaculis</name>
    <dbReference type="NCBI Taxonomy" id="1843537"/>
    <lineage>
        <taxon>Eukaryota</taxon>
        <taxon>Metazoa</taxon>
        <taxon>Ecdysozoa</taxon>
        <taxon>Arthropoda</taxon>
        <taxon>Crustacea</taxon>
        <taxon>Multicrustacea</taxon>
        <taxon>Malacostraca</taxon>
        <taxon>Eumalacostraca</taxon>
        <taxon>Eucarida</taxon>
        <taxon>Decapoda</taxon>
        <taxon>Pleocyemata</taxon>
        <taxon>Anomura</taxon>
        <taxon>Galatheoidea</taxon>
        <taxon>Porcellanidae</taxon>
        <taxon>Petrolisthes</taxon>
    </lineage>
</organism>
<dbReference type="GO" id="GO:0035435">
    <property type="term" value="P:phosphate ion transmembrane transport"/>
    <property type="evidence" value="ECO:0007669"/>
    <property type="project" value="TreeGrafter"/>
</dbReference>
<dbReference type="InterPro" id="IPR011701">
    <property type="entry name" value="MFS"/>
</dbReference>
<feature type="region of interest" description="Disordered" evidence="5">
    <location>
        <begin position="171"/>
        <end position="200"/>
    </location>
</feature>